<organism evidence="1 2">
    <name type="scientific">Tessaracoccus bendigoensis DSM 12906</name>
    <dbReference type="NCBI Taxonomy" id="1123357"/>
    <lineage>
        <taxon>Bacteria</taxon>
        <taxon>Bacillati</taxon>
        <taxon>Actinomycetota</taxon>
        <taxon>Actinomycetes</taxon>
        <taxon>Propionibacteriales</taxon>
        <taxon>Propionibacteriaceae</taxon>
        <taxon>Tessaracoccus</taxon>
    </lineage>
</organism>
<accession>A0A1M6G7P1</accession>
<sequence>MSLDDSLRRTANQAFFDKLYVTTDDQIDGQPGEPFNVFFNPDVQRLALHLLAEDESGTQTSFVVGLNNEHLVELRGHVSNSAPSGITW</sequence>
<dbReference type="OrthoDB" id="3217513at2"/>
<dbReference type="EMBL" id="FQZG01000025">
    <property type="protein sequence ID" value="SHJ06005.1"/>
    <property type="molecule type" value="Genomic_DNA"/>
</dbReference>
<dbReference type="STRING" id="1123357.SAMN02745244_01628"/>
<keyword evidence="2" id="KW-1185">Reference proteome</keyword>
<dbReference type="AlphaFoldDB" id="A0A1M6G7P1"/>
<reference evidence="1 2" key="1">
    <citation type="submission" date="2016-11" db="EMBL/GenBank/DDBJ databases">
        <authorList>
            <person name="Jaros S."/>
            <person name="Januszkiewicz K."/>
            <person name="Wedrychowicz H."/>
        </authorList>
    </citation>
    <scope>NUCLEOTIDE SEQUENCE [LARGE SCALE GENOMIC DNA]</scope>
    <source>
        <strain evidence="1 2">DSM 12906</strain>
    </source>
</reference>
<dbReference type="RefSeq" id="WP_073187021.1">
    <property type="nucleotide sequence ID" value="NZ_FQZG01000025.1"/>
</dbReference>
<dbReference type="Proteomes" id="UP000184512">
    <property type="component" value="Unassembled WGS sequence"/>
</dbReference>
<gene>
    <name evidence="1" type="ORF">SAMN02745244_01628</name>
</gene>
<proteinExistence type="predicted"/>
<evidence type="ECO:0000313" key="1">
    <source>
        <dbReference type="EMBL" id="SHJ06005.1"/>
    </source>
</evidence>
<protein>
    <submittedName>
        <fullName evidence="1">Uncharacterized protein</fullName>
    </submittedName>
</protein>
<evidence type="ECO:0000313" key="2">
    <source>
        <dbReference type="Proteomes" id="UP000184512"/>
    </source>
</evidence>
<name>A0A1M6G7P1_9ACTN</name>